<accession>A0A953LCM0</accession>
<name>A0A953LCM0_9BACT</name>
<dbReference type="Proteomes" id="UP000753961">
    <property type="component" value="Unassembled WGS sequence"/>
</dbReference>
<sequence length="324" mass="36265">MKNYVILLYLLLPMFLEGQNLPQMSSGHWDRYEYNPAFGGVSGATQITAHLRSQWQGIDGQPQTQMLSAYTPIDLINSAVGIQFWADQIGRIKSQNFLATYSYLQELPFGVLSVGIAAGMDRKSFFGTDWRAPDGEYGVGVISHNDPLLSEQKISGIAPRLDVGIYFSSPYFELGLSSQNVTPFSYIVSGAGSDLEGVQYRSYVFQGSYFYAINDAYLLVPSIIVKTNGRFTQTEVGAGVDYLGVLKGGMYFRGYNSSSIDALIIQAGYQFAENTYVYYSFDLGLSALRKVHDNSHEISLRYVLQDPLFKVKREKVIYNPRFIE</sequence>
<dbReference type="InterPro" id="IPR019861">
    <property type="entry name" value="PorP/SprF_Bacteroidetes"/>
</dbReference>
<keyword evidence="2" id="KW-1185">Reference proteome</keyword>
<reference evidence="1" key="1">
    <citation type="submission" date="2021-06" db="EMBL/GenBank/DDBJ databases">
        <title>44 bacteria genomes isolated from Dapeng, Shenzhen.</title>
        <authorList>
            <person name="Zheng W."/>
            <person name="Yu S."/>
            <person name="Huang Y."/>
        </authorList>
    </citation>
    <scope>NUCLEOTIDE SEQUENCE</scope>
    <source>
        <strain evidence="1">DP5N28-2</strain>
    </source>
</reference>
<dbReference type="RefSeq" id="WP_222579447.1">
    <property type="nucleotide sequence ID" value="NZ_JAHVHU010000006.1"/>
</dbReference>
<protein>
    <submittedName>
        <fullName evidence="1">PorP/SprF family type IX secretion system membrane protein</fullName>
    </submittedName>
</protein>
<dbReference type="EMBL" id="JAHVHU010000006">
    <property type="protein sequence ID" value="MBY5957929.1"/>
    <property type="molecule type" value="Genomic_DNA"/>
</dbReference>
<organism evidence="1 2">
    <name type="scientific">Membranihabitans marinus</name>
    <dbReference type="NCBI Taxonomy" id="1227546"/>
    <lineage>
        <taxon>Bacteria</taxon>
        <taxon>Pseudomonadati</taxon>
        <taxon>Bacteroidota</taxon>
        <taxon>Saprospiria</taxon>
        <taxon>Saprospirales</taxon>
        <taxon>Saprospiraceae</taxon>
        <taxon>Membranihabitans</taxon>
    </lineage>
</organism>
<comment type="caution">
    <text evidence="1">The sequence shown here is derived from an EMBL/GenBank/DDBJ whole genome shotgun (WGS) entry which is preliminary data.</text>
</comment>
<evidence type="ECO:0000313" key="1">
    <source>
        <dbReference type="EMBL" id="MBY5957929.1"/>
    </source>
</evidence>
<evidence type="ECO:0000313" key="2">
    <source>
        <dbReference type="Proteomes" id="UP000753961"/>
    </source>
</evidence>
<dbReference type="Pfam" id="PF11751">
    <property type="entry name" value="PorP_SprF"/>
    <property type="match status" value="1"/>
</dbReference>
<gene>
    <name evidence="1" type="ORF">KUV50_07300</name>
</gene>
<dbReference type="AlphaFoldDB" id="A0A953LCM0"/>
<proteinExistence type="predicted"/>
<dbReference type="NCBIfam" id="TIGR03519">
    <property type="entry name" value="T9SS_PorP_fam"/>
    <property type="match status" value="1"/>
</dbReference>